<dbReference type="PANTHER" id="PTHR47396">
    <property type="entry name" value="TYPE I RESTRICTION ENZYME ECOKI R PROTEIN"/>
    <property type="match status" value="1"/>
</dbReference>
<feature type="domain" description="Helicase ATP-binding" evidence="1">
    <location>
        <begin position="23"/>
        <end position="211"/>
    </location>
</feature>
<gene>
    <name evidence="2" type="ORF">A2671_00545</name>
</gene>
<dbReference type="PANTHER" id="PTHR47396:SF1">
    <property type="entry name" value="ATP-DEPENDENT HELICASE IRC3-RELATED"/>
    <property type="match status" value="1"/>
</dbReference>
<dbReference type="InterPro" id="IPR027417">
    <property type="entry name" value="P-loop_NTPase"/>
</dbReference>
<dbReference type="InterPro" id="IPR050742">
    <property type="entry name" value="Helicase_Restrict-Modif_Enz"/>
</dbReference>
<dbReference type="InterPro" id="IPR006935">
    <property type="entry name" value="Helicase/UvrB_N"/>
</dbReference>
<proteinExistence type="predicted"/>
<dbReference type="SUPFAM" id="SSF52540">
    <property type="entry name" value="P-loop containing nucleoside triphosphate hydrolases"/>
    <property type="match status" value="2"/>
</dbReference>
<dbReference type="Pfam" id="PF04851">
    <property type="entry name" value="ResIII"/>
    <property type="match status" value="1"/>
</dbReference>
<dbReference type="GO" id="GO:0005829">
    <property type="term" value="C:cytosol"/>
    <property type="evidence" value="ECO:0007669"/>
    <property type="project" value="TreeGrafter"/>
</dbReference>
<organism evidence="2 3">
    <name type="scientific">Candidatus Kaiserbacteria bacterium RIFCSPHIGHO2_01_FULL_49_13</name>
    <dbReference type="NCBI Taxonomy" id="1798477"/>
    <lineage>
        <taxon>Bacteria</taxon>
        <taxon>Candidatus Kaiseribacteriota</taxon>
    </lineage>
</organism>
<dbReference type="Gene3D" id="3.40.50.300">
    <property type="entry name" value="P-loop containing nucleotide triphosphate hydrolases"/>
    <property type="match status" value="2"/>
</dbReference>
<dbReference type="SMART" id="SM00382">
    <property type="entry name" value="AAA"/>
    <property type="match status" value="1"/>
</dbReference>
<reference evidence="2 3" key="1">
    <citation type="journal article" date="2016" name="Nat. Commun.">
        <title>Thousands of microbial genomes shed light on interconnected biogeochemical processes in an aquifer system.</title>
        <authorList>
            <person name="Anantharaman K."/>
            <person name="Brown C.T."/>
            <person name="Hug L.A."/>
            <person name="Sharon I."/>
            <person name="Castelle C.J."/>
            <person name="Probst A.J."/>
            <person name="Thomas B.C."/>
            <person name="Singh A."/>
            <person name="Wilkins M.J."/>
            <person name="Karaoz U."/>
            <person name="Brodie E.L."/>
            <person name="Williams K.H."/>
            <person name="Hubbard S.S."/>
            <person name="Banfield J.F."/>
        </authorList>
    </citation>
    <scope>NUCLEOTIDE SEQUENCE [LARGE SCALE GENOMIC DNA]</scope>
</reference>
<dbReference type="InterPro" id="IPR003593">
    <property type="entry name" value="AAA+_ATPase"/>
</dbReference>
<dbReference type="Proteomes" id="UP000178344">
    <property type="component" value="Unassembled WGS sequence"/>
</dbReference>
<dbReference type="GO" id="GO:0005524">
    <property type="term" value="F:ATP binding"/>
    <property type="evidence" value="ECO:0007669"/>
    <property type="project" value="InterPro"/>
</dbReference>
<evidence type="ECO:0000313" key="3">
    <source>
        <dbReference type="Proteomes" id="UP000178344"/>
    </source>
</evidence>
<evidence type="ECO:0000313" key="2">
    <source>
        <dbReference type="EMBL" id="OGG47017.1"/>
    </source>
</evidence>
<protein>
    <recommendedName>
        <fullName evidence="1">Helicase ATP-binding domain-containing protein</fullName>
    </recommendedName>
</protein>
<dbReference type="InterPro" id="IPR014001">
    <property type="entry name" value="Helicase_ATP-bd"/>
</dbReference>
<dbReference type="GO" id="GO:0003677">
    <property type="term" value="F:DNA binding"/>
    <property type="evidence" value="ECO:0007669"/>
    <property type="project" value="InterPro"/>
</dbReference>
<comment type="caution">
    <text evidence="2">The sequence shown here is derived from an EMBL/GenBank/DDBJ whole genome shotgun (WGS) entry which is preliminary data.</text>
</comment>
<evidence type="ECO:0000259" key="1">
    <source>
        <dbReference type="PROSITE" id="PS51192"/>
    </source>
</evidence>
<dbReference type="SMART" id="SM00487">
    <property type="entry name" value="DEXDc"/>
    <property type="match status" value="1"/>
</dbReference>
<dbReference type="GO" id="GO:0016787">
    <property type="term" value="F:hydrolase activity"/>
    <property type="evidence" value="ECO:0007669"/>
    <property type="project" value="InterPro"/>
</dbReference>
<dbReference type="EMBL" id="MFKQ01000033">
    <property type="protein sequence ID" value="OGG47017.1"/>
    <property type="molecule type" value="Genomic_DNA"/>
</dbReference>
<dbReference type="PROSITE" id="PS51192">
    <property type="entry name" value="HELICASE_ATP_BIND_1"/>
    <property type="match status" value="1"/>
</dbReference>
<dbReference type="AlphaFoldDB" id="A0A1F6CDE1"/>
<sequence length="782" mass="91473">MFNPLPFQQDTIENLLQTFARVWKQKQKQLPLVFRSPTGSGKTFMAAHFIRGLNKLPNWDEDKAFIWITFSDDLAMQSKRKFEEYFENTVENNLLTVNDFNRGKLFKNDILFLNWQKIVSRAAESRVLRRPDDERMLKESGKYFEDVIDGTKKEKRAIILIIDEAHTHVRTALAQQIVDYVDPKIVLHISATPDNDIELAARRLGSFVEVLREKVVEQGLIKEKVVTQTEEDLKKYKNKDLDQVLLDLGIEKRKQVKKELSDLGKNINPLMLIQLPNDDKSLVELGQKTKEEIVLQYLNKSGVKEKEIALWFDGKQKNMEFITDNDSEVNYMLFKQAAGTGWDCPRAHVLVMFREIQSPTFYTQTVGRMLRMPDPQNKEDYKNSPNLKTGFLLTNYKRDEVGVPDQSNGNKPYIYTSKRRENIKNVELQSAYVSRVDYGDLSNSSKFQRSFLKTFDGYFALSKDDLLGKGQKKLEKKGVDLDSHLSNKVIVDAKFEDYDNLNFEFERQGHDVSLEMSQNDVEKTFNYLCFQLLKEQTEDKAKITNTARSWSPLKSAIRVWIRNILGDNGDYYYRIFIKDIQKGASSVFRPAITQALKDYRPVLEKIVEERAQKNEEKEAPLFTIQENYSYTEDYELKKTSRNALEDFYIRKEYDGKKNELEFIDYIDKKTDLDWWFKQDIGQIYFAVKYFNTAHKRDALFYPDWIIRFKDGRIGIFDTKSGFTANTEGRAEELSRKIKALGKKFIGGIVVKENGVWYCNDAEKYSYTAGKLDKNWKKFEELF</sequence>
<name>A0A1F6CDE1_9BACT</name>
<accession>A0A1F6CDE1</accession>